<dbReference type="AlphaFoldDB" id="A0A7W7R8F6"/>
<name>A0A7W7R8F6_KITKI</name>
<dbReference type="EMBL" id="JACHJV010000001">
    <property type="protein sequence ID" value="MBB4927053.1"/>
    <property type="molecule type" value="Genomic_DNA"/>
</dbReference>
<organism evidence="3 4">
    <name type="scientific">Kitasatospora kifunensis</name>
    <name type="common">Streptomyces kifunensis</name>
    <dbReference type="NCBI Taxonomy" id="58351"/>
    <lineage>
        <taxon>Bacteria</taxon>
        <taxon>Bacillati</taxon>
        <taxon>Actinomycetota</taxon>
        <taxon>Actinomycetes</taxon>
        <taxon>Kitasatosporales</taxon>
        <taxon>Streptomycetaceae</taxon>
        <taxon>Kitasatospora</taxon>
    </lineage>
</organism>
<dbReference type="GO" id="GO:0006629">
    <property type="term" value="P:lipid metabolic process"/>
    <property type="evidence" value="ECO:0007669"/>
    <property type="project" value="InterPro"/>
</dbReference>
<dbReference type="InterPro" id="IPR017946">
    <property type="entry name" value="PLC-like_Pdiesterase_TIM-brl"/>
</dbReference>
<dbReference type="Proteomes" id="UP000540506">
    <property type="component" value="Unassembled WGS sequence"/>
</dbReference>
<dbReference type="SUPFAM" id="SSF51695">
    <property type="entry name" value="PLC-like phosphodiesterases"/>
    <property type="match status" value="1"/>
</dbReference>
<protein>
    <submittedName>
        <fullName evidence="3">Glycerophosphoryl diester phosphodiesterase</fullName>
        <ecNumber evidence="3">3.1.4.46</ecNumber>
    </submittedName>
</protein>
<dbReference type="PROSITE" id="PS51704">
    <property type="entry name" value="GP_PDE"/>
    <property type="match status" value="1"/>
</dbReference>
<evidence type="ECO:0000256" key="1">
    <source>
        <dbReference type="SAM" id="MobiDB-lite"/>
    </source>
</evidence>
<sequence>MSARRPGAAAQPTDAPPTDSLPRPLAVAHRGDPYRFRENTLPSVAAALAAGADAVEVDVQLTRDGVPVLLHDATLKRLWGLDRPVRALTAERLAAQRFEGGQRVPALAEALELLAGYPAAKLMIDLDEPAPAAAAWRAVTEAGAEDRVLFCGPAHALLAVRALAPRVPLALTWKQPGLPVAPLLADLRPHYLNPPFGLVDRALTERAAEAGLAVSTWTVDLRRTMRRMRTAGVASITSNRIALLRSVLGSGR</sequence>
<gene>
    <name evidence="3" type="ORF">FHR34_006046</name>
</gene>
<feature type="compositionally biased region" description="Low complexity" evidence="1">
    <location>
        <begin position="1"/>
        <end position="18"/>
    </location>
</feature>
<dbReference type="CDD" id="cd08556">
    <property type="entry name" value="GDPD"/>
    <property type="match status" value="1"/>
</dbReference>
<keyword evidence="3" id="KW-0378">Hydrolase</keyword>
<comment type="caution">
    <text evidence="3">The sequence shown here is derived from an EMBL/GenBank/DDBJ whole genome shotgun (WGS) entry which is preliminary data.</text>
</comment>
<dbReference type="EC" id="3.1.4.46" evidence="3"/>
<evidence type="ECO:0000259" key="2">
    <source>
        <dbReference type="PROSITE" id="PS51704"/>
    </source>
</evidence>
<keyword evidence="4" id="KW-1185">Reference proteome</keyword>
<evidence type="ECO:0000313" key="4">
    <source>
        <dbReference type="Proteomes" id="UP000540506"/>
    </source>
</evidence>
<dbReference type="PANTHER" id="PTHR46211">
    <property type="entry name" value="GLYCEROPHOSPHORYL DIESTER PHOSPHODIESTERASE"/>
    <property type="match status" value="1"/>
</dbReference>
<evidence type="ECO:0000313" key="3">
    <source>
        <dbReference type="EMBL" id="MBB4927053.1"/>
    </source>
</evidence>
<accession>A0A7W7R8F6</accession>
<feature type="domain" description="GP-PDE" evidence="2">
    <location>
        <begin position="24"/>
        <end position="248"/>
    </location>
</feature>
<dbReference type="Gene3D" id="3.20.20.190">
    <property type="entry name" value="Phosphatidylinositol (PI) phosphodiesterase"/>
    <property type="match status" value="1"/>
</dbReference>
<dbReference type="Pfam" id="PF03009">
    <property type="entry name" value="GDPD"/>
    <property type="match status" value="1"/>
</dbReference>
<dbReference type="InterPro" id="IPR030395">
    <property type="entry name" value="GP_PDE_dom"/>
</dbReference>
<proteinExistence type="predicted"/>
<feature type="region of interest" description="Disordered" evidence="1">
    <location>
        <begin position="1"/>
        <end position="24"/>
    </location>
</feature>
<dbReference type="PANTHER" id="PTHR46211:SF1">
    <property type="entry name" value="GLYCEROPHOSPHODIESTER PHOSPHODIESTERASE, CYTOPLASMIC"/>
    <property type="match status" value="1"/>
</dbReference>
<dbReference type="RefSeq" id="WP_184940956.1">
    <property type="nucleotide sequence ID" value="NZ_JACHJV010000001.1"/>
</dbReference>
<dbReference type="GO" id="GO:0008889">
    <property type="term" value="F:glycerophosphodiester phosphodiesterase activity"/>
    <property type="evidence" value="ECO:0007669"/>
    <property type="project" value="UniProtKB-EC"/>
</dbReference>
<reference evidence="3 4" key="1">
    <citation type="submission" date="2020-08" db="EMBL/GenBank/DDBJ databases">
        <title>Sequencing the genomes of 1000 actinobacteria strains.</title>
        <authorList>
            <person name="Klenk H.-P."/>
        </authorList>
    </citation>
    <scope>NUCLEOTIDE SEQUENCE [LARGE SCALE GENOMIC DNA]</scope>
    <source>
        <strain evidence="3 4">DSM 41654</strain>
    </source>
</reference>